<dbReference type="Pfam" id="PF21078">
    <property type="entry name" value="GDH_HM3"/>
    <property type="match status" value="1"/>
</dbReference>
<dbReference type="EMBL" id="CP076448">
    <property type="protein sequence ID" value="QXM26290.1"/>
    <property type="molecule type" value="Genomic_DNA"/>
</dbReference>
<dbReference type="Pfam" id="PF21079">
    <property type="entry name" value="GDH_HM2"/>
    <property type="match status" value="1"/>
</dbReference>
<protein>
    <submittedName>
        <fullName evidence="6">NAD-glutamate dehydrogenase</fullName>
    </submittedName>
</protein>
<dbReference type="InterPro" id="IPR048381">
    <property type="entry name" value="GDH_C"/>
</dbReference>
<dbReference type="InterPro" id="IPR028971">
    <property type="entry name" value="NAD-GDH_cat"/>
</dbReference>
<dbReference type="Pfam" id="PF21076">
    <property type="entry name" value="GDH_ACT2"/>
    <property type="match status" value="1"/>
</dbReference>
<dbReference type="KEGG" id="elio:KO353_09820"/>
<evidence type="ECO:0000259" key="3">
    <source>
        <dbReference type="Pfam" id="PF21075"/>
    </source>
</evidence>
<evidence type="ECO:0000259" key="5">
    <source>
        <dbReference type="Pfam" id="PF21077"/>
    </source>
</evidence>
<dbReference type="InterPro" id="IPR007780">
    <property type="entry name" value="NAD_Glu_DH_bac"/>
</dbReference>
<feature type="domain" description="NAD-glutamate dehydrogenase catalytic" evidence="1">
    <location>
        <begin position="714"/>
        <end position="1207"/>
    </location>
</feature>
<dbReference type="Pfam" id="PF21075">
    <property type="entry name" value="GDH_ACT1"/>
    <property type="match status" value="1"/>
</dbReference>
<dbReference type="PANTHER" id="PTHR43403">
    <property type="entry name" value="NAD-SPECIFIC GLUTAMATE DEHYDROGENASE"/>
    <property type="match status" value="1"/>
</dbReference>
<dbReference type="InterPro" id="IPR049064">
    <property type="entry name" value="NAD_Glu_DH_ACT3"/>
</dbReference>
<dbReference type="InterPro" id="IPR049059">
    <property type="entry name" value="NAD_Glu_DH_HM1"/>
</dbReference>
<dbReference type="InterPro" id="IPR049056">
    <property type="entry name" value="NAD_Glu_DH_HM3"/>
</dbReference>
<dbReference type="Pfam" id="PF21073">
    <property type="entry name" value="GDH_HM1"/>
    <property type="match status" value="1"/>
</dbReference>
<feature type="domain" description="NAD-glutamate dehydrogenase ACT2" evidence="4">
    <location>
        <begin position="392"/>
        <end position="478"/>
    </location>
</feature>
<dbReference type="Pfam" id="PF21074">
    <property type="entry name" value="GDH_C"/>
    <property type="match status" value="1"/>
</dbReference>
<feature type="domain" description="NAD-glutamate dehydrogenase N-terminal ACT1" evidence="3">
    <location>
        <begin position="25"/>
        <end position="165"/>
    </location>
</feature>
<organism evidence="6 7">
    <name type="scientific">Elioraea tepida</name>
    <dbReference type="NCBI Taxonomy" id="2843330"/>
    <lineage>
        <taxon>Bacteria</taxon>
        <taxon>Pseudomonadati</taxon>
        <taxon>Pseudomonadota</taxon>
        <taxon>Alphaproteobacteria</taxon>
        <taxon>Acetobacterales</taxon>
        <taxon>Elioraeaceae</taxon>
        <taxon>Elioraea</taxon>
    </lineage>
</organism>
<gene>
    <name evidence="6" type="ORF">KO353_09820</name>
</gene>
<evidence type="ECO:0000259" key="2">
    <source>
        <dbReference type="Pfam" id="PF21074"/>
    </source>
</evidence>
<dbReference type="GO" id="GO:0006538">
    <property type="term" value="P:L-glutamate catabolic process"/>
    <property type="evidence" value="ECO:0007669"/>
    <property type="project" value="InterPro"/>
</dbReference>
<dbReference type="InterPro" id="IPR049062">
    <property type="entry name" value="NAD_Glu_DH_ACT2"/>
</dbReference>
<dbReference type="Proteomes" id="UP000694001">
    <property type="component" value="Chromosome"/>
</dbReference>
<keyword evidence="7" id="KW-1185">Reference proteome</keyword>
<feature type="domain" description="NAD-specific glutamate dehydrogenase C-terminal" evidence="2">
    <location>
        <begin position="1251"/>
        <end position="1424"/>
    </location>
</feature>
<evidence type="ECO:0000313" key="7">
    <source>
        <dbReference type="Proteomes" id="UP000694001"/>
    </source>
</evidence>
<feature type="domain" description="NAD-glutamate dehydrogenase ACT3" evidence="5">
    <location>
        <begin position="536"/>
        <end position="610"/>
    </location>
</feature>
<evidence type="ECO:0000313" key="6">
    <source>
        <dbReference type="EMBL" id="QXM26290.1"/>
    </source>
</evidence>
<reference evidence="6" key="1">
    <citation type="submission" date="2021-06" db="EMBL/GenBank/DDBJ databases">
        <title>Elioraea tepida, sp. nov., a moderately thermophilic aerobic anoxygenic phototrophic bacterium isolated from an alkaline siliceous hot spring mat community in Yellowstone National Park, WY, USA.</title>
        <authorList>
            <person name="Saini M.K."/>
            <person name="Yoshida S."/>
            <person name="Sebastian A."/>
            <person name="Hirose S."/>
            <person name="Hara E."/>
            <person name="Tamaki H."/>
            <person name="Soulier N.T."/>
            <person name="Albert I."/>
            <person name="Hanada S."/>
            <person name="Bryant D.A."/>
            <person name="Tank M."/>
        </authorList>
    </citation>
    <scope>NUCLEOTIDE SEQUENCE</scope>
    <source>
        <strain evidence="6">MS-P2</strain>
    </source>
</reference>
<accession>A0A975YKZ3</accession>
<dbReference type="InterPro" id="IPR024727">
    <property type="entry name" value="NAD_Glu_DH_N_ACT1"/>
</dbReference>
<sequence>MLLAAAEAILRRRLPGEAGEQAALFLALWARGVPDDDLAAHAPEDIAGAALSLLEHARVRAPGTASVRVLNPRPEAEGWRSPHSIAEIVTDDMPFLVDSVLAACARLERAVHLVIHPIVPVRRDASGRLVAFGPGAGPEAPRESMMQVEIAQIADSAGLAAMAAALKRAMADVRVAVTDWPEMRTRLAETEALLERTAGEEAEVARAFLRWMAEDNFVLLGYRRLDIGEDGIPRQRPDANLGLLRDPSLAVFDVLRDPAALPDAVRVYFREAGPLAVAKANMRSTVHRPQHCDVAIVKQSRPDGTVEAVHLFLGLFASSAYNRNPRSIPYLREKVAAVLARAGLDPATHDGRRLTNILETYPRDELFQASVEELLAAAKGMLALQERQRVALFVRADRFGRFVSAIVFVPRDRMDTRLRQTIGELIASAYAGRLSTSYVQIGDSPLARVHYIVATTPGAVPAVEVRALERALAEAARSFRDRLVEALIAEHGEAAGLTMVATWADAFPPGYTQSRTAAEAMADIALAERALATGQLALSLAHRTGEPPESLTLRIAHPGGPVPLSDILPLIECLSFRAIEEVPHHLRPRGLGARDVVLHEFRLETTDRAAPTAEAVPLAAEALSALWSGRAEADGFNRLVLRAGISWREAWSLRALYRWLKQTGFPFSQSAVEDALAAEPEATRTLVEMFRLRFDPDLERDPAAEAMLAQAWARQLDAISDPDRDRILSRLMQVLGAITRTTAYADPDAEVIAFKLDPRRAGELPKPVPYAEIWVHGPRTEAVHLRAGPVARGGIRWSDRREDFRTEVLGLMKAQTLKNAVIVPTGAKGGFIVKRPPAPTGDAAQDREALLAEGIACYRLLIGAMLSLTDNRTAAGLVPPPRVVRHDGDDPYIVAAADKGTATFSDIANAIALERGFWLGDAFASGGSKGYDHKGLGVTARGAFEAIALHLAEVGIDWQRDPVSIVGVGDMSGDVFGNGMLLSRSFRLRAAFDHRHIFLDPDPDPELSFAERERLFALPRSSWADYDPAKLSRGGGVFPRTAKAITLSPEARAMLGLEGERAAPEAVIRAILRMEVDLLYFGGIGTFIKASTESHAEVGDRANDAIRIDGHEVRARVVGEGANLAVTQAGRVEAALSGVRLDTDSLHNSAGVDTSDHEVNLKILLDGLVRDGELTAKQRDRLLRGVTEDVVRHVLATNARQALAVSLELADGASAAPAHAALIRRLEAEGFLDRAVSGLPDRAALAQRAGGGLVRPEIVVLLSHAKLWLTDALLGSDLPDDPAFADDLLGYFPPAVAGRFRAAALAHPLRRELLAMLLANDLLDRMGLAAFSRLAEGVPAAAAARAALVARNALGLREAWAGRVAPPPGATDRYVTELAWRRMHEAAAAWFLRRVGGAPASGVAESVARFASPVAALRAVWPDAPGDSLLEAALAMQESGSAAATVVAAWRCAGRAFGLDALRESADAVAVADPGSGRAVSLLLAELGEMQRRLAVRLLARGGDDAADAVRREAGAAWAEAERCLAAVAAEPPSLAGILVAVHALRAVAQAA</sequence>
<dbReference type="GO" id="GO:0004069">
    <property type="term" value="F:L-aspartate:2-oxoglutarate aminotransferase activity"/>
    <property type="evidence" value="ECO:0007669"/>
    <property type="project" value="InterPro"/>
</dbReference>
<proteinExistence type="predicted"/>
<name>A0A975YKZ3_9PROT</name>
<dbReference type="PANTHER" id="PTHR43403:SF1">
    <property type="entry name" value="NAD-SPECIFIC GLUTAMATE DEHYDROGENASE"/>
    <property type="match status" value="1"/>
</dbReference>
<dbReference type="Pfam" id="PF05088">
    <property type="entry name" value="Bac_GDH_CD"/>
    <property type="match status" value="1"/>
</dbReference>
<dbReference type="Pfam" id="PF21077">
    <property type="entry name" value="GDH_ACT3"/>
    <property type="match status" value="1"/>
</dbReference>
<dbReference type="InterPro" id="IPR049058">
    <property type="entry name" value="NAD_Glu_DH_HM2"/>
</dbReference>
<evidence type="ECO:0000259" key="1">
    <source>
        <dbReference type="Pfam" id="PF05088"/>
    </source>
</evidence>
<dbReference type="PIRSF" id="PIRSF036761">
    <property type="entry name" value="GDH_Mll4104"/>
    <property type="match status" value="1"/>
</dbReference>
<dbReference type="GO" id="GO:0004352">
    <property type="term" value="F:glutamate dehydrogenase (NAD+) activity"/>
    <property type="evidence" value="ECO:0007669"/>
    <property type="project" value="InterPro"/>
</dbReference>
<evidence type="ECO:0000259" key="4">
    <source>
        <dbReference type="Pfam" id="PF21076"/>
    </source>
</evidence>